<gene>
    <name evidence="8" type="ORF">OV079_00690</name>
</gene>
<reference evidence="8" key="1">
    <citation type="submission" date="2022-11" db="EMBL/GenBank/DDBJ databases">
        <title>Minimal conservation of predation-associated metabolite biosynthetic gene clusters underscores biosynthetic potential of Myxococcota including descriptions for ten novel species: Archangium lansinium sp. nov., Myxococcus landrumus sp. nov., Nannocystis bai.</title>
        <authorList>
            <person name="Ahearne A."/>
            <person name="Stevens C."/>
            <person name="Phillips K."/>
        </authorList>
    </citation>
    <scope>NUCLEOTIDE SEQUENCE</scope>
    <source>
        <strain evidence="8">Na p29</strain>
    </source>
</reference>
<keyword evidence="5 7" id="KW-0408">Iron</keyword>
<dbReference type="SUPFAM" id="SSF48264">
    <property type="entry name" value="Cytochrome P450"/>
    <property type="match status" value="1"/>
</dbReference>
<dbReference type="Pfam" id="PF00067">
    <property type="entry name" value="p450"/>
    <property type="match status" value="1"/>
</dbReference>
<comment type="caution">
    <text evidence="8">The sequence shown here is derived from an EMBL/GenBank/DDBJ whole genome shotgun (WGS) entry which is preliminary data.</text>
</comment>
<dbReference type="InterPro" id="IPR036396">
    <property type="entry name" value="Cyt_P450_sf"/>
</dbReference>
<evidence type="ECO:0000313" key="8">
    <source>
        <dbReference type="EMBL" id="MCY1004105.1"/>
    </source>
</evidence>
<evidence type="ECO:0000256" key="6">
    <source>
        <dbReference type="ARBA" id="ARBA00023033"/>
    </source>
</evidence>
<dbReference type="InterPro" id="IPR017972">
    <property type="entry name" value="Cyt_P450_CS"/>
</dbReference>
<dbReference type="CDD" id="cd20625">
    <property type="entry name" value="CYP164-like"/>
    <property type="match status" value="1"/>
</dbReference>
<dbReference type="GO" id="GO:0005506">
    <property type="term" value="F:iron ion binding"/>
    <property type="evidence" value="ECO:0007669"/>
    <property type="project" value="InterPro"/>
</dbReference>
<keyword evidence="6 7" id="KW-0503">Monooxygenase</keyword>
<sequence length="404" mass="44784">MAASPEYPILSEAFFADPYPLLRRLREECPVYYHEPLGAWFLARHDHCEAAVRDRRLVNARARELLSTLMPALRGTGELEAMIGQWSRLLWFLDPPQHTRSRGLVMRGFSAAAIERVRGEVRASVEHALAGVTVGGELDVVWQFADPIALEVLCAIFGLPDEQRSDFRRWTTDIMQVAGAGATDEDPALRAKESSARLFALLAAIVQERRARPGDDMISRFLGDDRDDPAVFEEVTIQCFQMVGAGYVTSRNQIACAVLALLEHPDELARLRATPALLIPAIEELLRFAPSVLTTNRLAAEDLEIGGKQIRKGQLVFPILASANRDPAAYVDPDRLDLARGGRPMTFSVGPHYCPGGPLARLELEEALQALLRFPEWRLVGGFDYRGASLQDRGPSQLRVRLGA</sequence>
<name>A0A9X3IUQ3_9BACT</name>
<evidence type="ECO:0000256" key="7">
    <source>
        <dbReference type="RuleBase" id="RU000461"/>
    </source>
</evidence>
<dbReference type="GO" id="GO:0020037">
    <property type="term" value="F:heme binding"/>
    <property type="evidence" value="ECO:0007669"/>
    <property type="project" value="InterPro"/>
</dbReference>
<protein>
    <submittedName>
        <fullName evidence="8">Cytochrome P450</fullName>
    </submittedName>
</protein>
<dbReference type="GO" id="GO:0016705">
    <property type="term" value="F:oxidoreductase activity, acting on paired donors, with incorporation or reduction of molecular oxygen"/>
    <property type="evidence" value="ECO:0007669"/>
    <property type="project" value="InterPro"/>
</dbReference>
<organism evidence="8 9">
    <name type="scientific">Nannocystis pusilla</name>
    <dbReference type="NCBI Taxonomy" id="889268"/>
    <lineage>
        <taxon>Bacteria</taxon>
        <taxon>Pseudomonadati</taxon>
        <taxon>Myxococcota</taxon>
        <taxon>Polyangia</taxon>
        <taxon>Nannocystales</taxon>
        <taxon>Nannocystaceae</taxon>
        <taxon>Nannocystis</taxon>
    </lineage>
</organism>
<accession>A0A9X3IUQ3</accession>
<evidence type="ECO:0000256" key="3">
    <source>
        <dbReference type="ARBA" id="ARBA00022723"/>
    </source>
</evidence>
<dbReference type="EMBL" id="JAPNKE010000002">
    <property type="protein sequence ID" value="MCY1004105.1"/>
    <property type="molecule type" value="Genomic_DNA"/>
</dbReference>
<dbReference type="PANTHER" id="PTHR46696:SF3">
    <property type="entry name" value="PULCHERRIMINIC ACID SYNTHASE"/>
    <property type="match status" value="1"/>
</dbReference>
<evidence type="ECO:0000256" key="5">
    <source>
        <dbReference type="ARBA" id="ARBA00023004"/>
    </source>
</evidence>
<keyword evidence="9" id="KW-1185">Reference proteome</keyword>
<evidence type="ECO:0000256" key="4">
    <source>
        <dbReference type="ARBA" id="ARBA00023002"/>
    </source>
</evidence>
<dbReference type="Proteomes" id="UP001150924">
    <property type="component" value="Unassembled WGS sequence"/>
</dbReference>
<keyword evidence="4 7" id="KW-0560">Oxidoreductase</keyword>
<evidence type="ECO:0000256" key="2">
    <source>
        <dbReference type="ARBA" id="ARBA00022617"/>
    </source>
</evidence>
<keyword evidence="3 7" id="KW-0479">Metal-binding</keyword>
<dbReference type="PANTHER" id="PTHR46696">
    <property type="entry name" value="P450, PUTATIVE (EUROFUNG)-RELATED"/>
    <property type="match status" value="1"/>
</dbReference>
<evidence type="ECO:0000313" key="9">
    <source>
        <dbReference type="Proteomes" id="UP001150924"/>
    </source>
</evidence>
<dbReference type="InterPro" id="IPR002397">
    <property type="entry name" value="Cyt_P450_B"/>
</dbReference>
<dbReference type="RefSeq" id="WP_267765637.1">
    <property type="nucleotide sequence ID" value="NZ_JAPNKE010000002.1"/>
</dbReference>
<evidence type="ECO:0000256" key="1">
    <source>
        <dbReference type="ARBA" id="ARBA00010617"/>
    </source>
</evidence>
<keyword evidence="2 7" id="KW-0349">Heme</keyword>
<dbReference type="InterPro" id="IPR001128">
    <property type="entry name" value="Cyt_P450"/>
</dbReference>
<dbReference type="GO" id="GO:0004497">
    <property type="term" value="F:monooxygenase activity"/>
    <property type="evidence" value="ECO:0007669"/>
    <property type="project" value="UniProtKB-KW"/>
</dbReference>
<proteinExistence type="inferred from homology"/>
<dbReference type="AlphaFoldDB" id="A0A9X3IUQ3"/>
<dbReference type="PRINTS" id="PR00385">
    <property type="entry name" value="P450"/>
</dbReference>
<comment type="similarity">
    <text evidence="1 7">Belongs to the cytochrome P450 family.</text>
</comment>
<dbReference type="PRINTS" id="PR00359">
    <property type="entry name" value="BP450"/>
</dbReference>
<dbReference type="PROSITE" id="PS00086">
    <property type="entry name" value="CYTOCHROME_P450"/>
    <property type="match status" value="1"/>
</dbReference>
<dbReference type="FunFam" id="1.10.630.10:FF:000018">
    <property type="entry name" value="Cytochrome P450 monooxygenase"/>
    <property type="match status" value="1"/>
</dbReference>
<dbReference type="Gene3D" id="1.10.630.10">
    <property type="entry name" value="Cytochrome P450"/>
    <property type="match status" value="1"/>
</dbReference>